<feature type="transmembrane region" description="Helical" evidence="6">
    <location>
        <begin position="165"/>
        <end position="181"/>
    </location>
</feature>
<evidence type="ECO:0000256" key="4">
    <source>
        <dbReference type="ARBA" id="ARBA00022989"/>
    </source>
</evidence>
<feature type="transmembrane region" description="Helical" evidence="6">
    <location>
        <begin position="188"/>
        <end position="205"/>
    </location>
</feature>
<sequence>MSMALCGGTFSGVLKPSLCKLSPRAAAPTRTPAMLPVKCSLQQKRSANFVTLPMSLRYSSSLLKFEQDKYGSKEGESERGRNVAAYSSHAVFLSTETLRWLFTVAAAVLMLSKNTGIHKSFLVPLLALEAPGDVITFIRGDYGLWTAFVVFLVRLFYPIPGEMELPLLFVLLVIIAPYQALSMRGTPGAMIVSIAIAAYLAYLHFTKAGGVKKAFGQGPVVASIATLCLIFVPIWFLIQGYVF</sequence>
<evidence type="ECO:0000256" key="5">
    <source>
        <dbReference type="ARBA" id="ARBA00023136"/>
    </source>
</evidence>
<feature type="transmembrane region" description="Helical" evidence="6">
    <location>
        <begin position="142"/>
        <end position="159"/>
    </location>
</feature>
<comment type="subcellular location">
    <subcellularLocation>
        <location evidence="1">Membrane</location>
        <topology evidence="1">Multi-pass membrane protein</topology>
    </subcellularLocation>
</comment>
<evidence type="ECO:0000256" key="2">
    <source>
        <dbReference type="ARBA" id="ARBA00005852"/>
    </source>
</evidence>
<dbReference type="EMBL" id="GCHU01002885">
    <property type="protein sequence ID" value="JAG89220.1"/>
    <property type="molecule type" value="Transcribed_RNA"/>
</dbReference>
<dbReference type="PANTHER" id="PTHR33596">
    <property type="entry name" value="COLD-REGULATED 413 PLASMA MEMBRANE PROTEIN 2"/>
    <property type="match status" value="1"/>
</dbReference>
<evidence type="ECO:0000256" key="1">
    <source>
        <dbReference type="ARBA" id="ARBA00004141"/>
    </source>
</evidence>
<protein>
    <submittedName>
        <fullName evidence="7">TSA: Wollemia nobilis Ref_Wollemi_Transcript_2907_1116 transcribed RNA sequence</fullName>
    </submittedName>
</protein>
<evidence type="ECO:0000256" key="3">
    <source>
        <dbReference type="ARBA" id="ARBA00022692"/>
    </source>
</evidence>
<keyword evidence="5 6" id="KW-0472">Membrane</keyword>
<dbReference type="InterPro" id="IPR008892">
    <property type="entry name" value="COR413"/>
</dbReference>
<keyword evidence="4 6" id="KW-1133">Transmembrane helix</keyword>
<dbReference type="Pfam" id="PF05562">
    <property type="entry name" value="WCOR413"/>
    <property type="match status" value="1"/>
</dbReference>
<dbReference type="PANTHER" id="PTHR33596:SF17">
    <property type="entry name" value="COLD-REGULATED 413 INNER MEMBRANE PROTEIN 1, CHLOROPLASTIC-RELATED"/>
    <property type="match status" value="1"/>
</dbReference>
<evidence type="ECO:0000256" key="6">
    <source>
        <dbReference type="SAM" id="Phobius"/>
    </source>
</evidence>
<dbReference type="GO" id="GO:0016020">
    <property type="term" value="C:membrane"/>
    <property type="evidence" value="ECO:0007669"/>
    <property type="project" value="UniProtKB-SubCell"/>
</dbReference>
<proteinExistence type="inferred from homology"/>
<dbReference type="AlphaFoldDB" id="A0A0C9QWU3"/>
<reference evidence="7" key="1">
    <citation type="submission" date="2015-02" db="EMBL/GenBank/DDBJ databases">
        <title>A transcriptome of Wollemia nobilis - a relic of Gondwana.</title>
        <authorList>
            <person name="Chia J.Y."/>
            <person name="Leong Y.S."/>
            <person name="Abdul Karim S."/>
            <person name="Wan Azmi N."/>
            <person name="Hercus R."/>
            <person name="Croft L."/>
        </authorList>
    </citation>
    <scope>NUCLEOTIDE SEQUENCE</scope>
    <source>
        <strain evidence="7">MaeBrown</strain>
        <tissue evidence="7">Leaf</tissue>
    </source>
</reference>
<keyword evidence="3 6" id="KW-0812">Transmembrane</keyword>
<evidence type="ECO:0000313" key="7">
    <source>
        <dbReference type="EMBL" id="JAG89220.1"/>
    </source>
</evidence>
<comment type="similarity">
    <text evidence="2">Belongs to the Cold-regulated 413 protein family.</text>
</comment>
<organism evidence="7">
    <name type="scientific">Wollemia nobilis</name>
    <dbReference type="NCBI Taxonomy" id="56998"/>
    <lineage>
        <taxon>Eukaryota</taxon>
        <taxon>Viridiplantae</taxon>
        <taxon>Streptophyta</taxon>
        <taxon>Embryophyta</taxon>
        <taxon>Tracheophyta</taxon>
        <taxon>Spermatophyta</taxon>
        <taxon>Pinopsida</taxon>
        <taxon>Pinidae</taxon>
        <taxon>Conifers II</taxon>
        <taxon>Araucariales</taxon>
        <taxon>Araucariaceae</taxon>
        <taxon>Wollemia</taxon>
    </lineage>
</organism>
<feature type="transmembrane region" description="Helical" evidence="6">
    <location>
        <begin position="217"/>
        <end position="238"/>
    </location>
</feature>
<accession>A0A0C9QWU3</accession>
<name>A0A0C9QWU3_9CONI</name>